<feature type="transmembrane region" description="Helical" evidence="10">
    <location>
        <begin position="395"/>
        <end position="413"/>
    </location>
</feature>
<sequence length="457" mass="50479">MERKNDFTKGSVPKTILSLALPMTLAQLINILYNIVDRMYIGRIPNASTLALTGIGVTFPIITIIMAFANLFGMGGAPLCSIARGRGDNEEAEKIMGNSFALLIISGILLTALGLIFKKPLLFLFGASDATFSYANDYISIYLLGTIFVMISLGMNSFINSQGFGRIGMMTILLGAITNIVLDPIFIFVFHMEVKGAAFATIISQFLSSIWVLKFLIGKNTILKLKFKNFKIKLSILKKIISLGLSSFIMALTNSTVQIICNITLQSYGGDLYVGIMTVINSIREIIMMPVSGITNGSQPVLGFNYGAKEYKRVRSGIKFMSIVCIVYTTLIWLVLRMFPEFFIRIFNSEPELIQKGVPSMNIYFFGFFAMSLQFSGQSTYVALGKSKQAVFFSLLRKIIIVVPLTLILPRMYNLGTTGVFLAEPISNFLGGAACYITMLFTVWPSLKEKQSNCVDV</sequence>
<keyword evidence="12" id="KW-1185">Reference proteome</keyword>
<evidence type="ECO:0000256" key="4">
    <source>
        <dbReference type="ARBA" id="ARBA00022448"/>
    </source>
</evidence>
<comment type="similarity">
    <text evidence="2">Belongs to the multi antimicrobial extrusion (MATE) (TC 2.A.66.1) family. MepA subfamily.</text>
</comment>
<organism evidence="11 12">
    <name type="scientific">Clostridium faecium</name>
    <dbReference type="NCBI Taxonomy" id="2762223"/>
    <lineage>
        <taxon>Bacteria</taxon>
        <taxon>Bacillati</taxon>
        <taxon>Bacillota</taxon>
        <taxon>Clostridia</taxon>
        <taxon>Eubacteriales</taxon>
        <taxon>Clostridiaceae</taxon>
        <taxon>Clostridium</taxon>
    </lineage>
</organism>
<evidence type="ECO:0000313" key="11">
    <source>
        <dbReference type="EMBL" id="MBD8046894.1"/>
    </source>
</evidence>
<feature type="transmembrane region" description="Helical" evidence="10">
    <location>
        <begin position="95"/>
        <end position="118"/>
    </location>
</feature>
<feature type="transmembrane region" description="Helical" evidence="10">
    <location>
        <begin position="363"/>
        <end position="383"/>
    </location>
</feature>
<dbReference type="PANTHER" id="PTHR43823:SF3">
    <property type="entry name" value="MULTIDRUG EXPORT PROTEIN MEPA"/>
    <property type="match status" value="1"/>
</dbReference>
<evidence type="ECO:0000256" key="1">
    <source>
        <dbReference type="ARBA" id="ARBA00004651"/>
    </source>
</evidence>
<feature type="transmembrane region" description="Helical" evidence="10">
    <location>
        <begin position="196"/>
        <end position="216"/>
    </location>
</feature>
<evidence type="ECO:0000256" key="5">
    <source>
        <dbReference type="ARBA" id="ARBA00022475"/>
    </source>
</evidence>
<dbReference type="RefSeq" id="WP_191739868.1">
    <property type="nucleotide sequence ID" value="NZ_JACSQB010000052.1"/>
</dbReference>
<keyword evidence="7 10" id="KW-1133">Transmembrane helix</keyword>
<evidence type="ECO:0000256" key="9">
    <source>
        <dbReference type="ARBA" id="ARBA00023251"/>
    </source>
</evidence>
<dbReference type="PANTHER" id="PTHR43823">
    <property type="entry name" value="SPORULATION PROTEIN YKVU"/>
    <property type="match status" value="1"/>
</dbReference>
<dbReference type="Pfam" id="PF01554">
    <property type="entry name" value="MatE"/>
    <property type="match status" value="2"/>
</dbReference>
<name>A0ABR8YRP0_9CLOT</name>
<dbReference type="InterPro" id="IPR002528">
    <property type="entry name" value="MATE_fam"/>
</dbReference>
<feature type="transmembrane region" description="Helical" evidence="10">
    <location>
        <begin position="12"/>
        <end position="36"/>
    </location>
</feature>
<evidence type="ECO:0000313" key="12">
    <source>
        <dbReference type="Proteomes" id="UP000627166"/>
    </source>
</evidence>
<accession>A0ABR8YRP0</accession>
<feature type="transmembrane region" description="Helical" evidence="10">
    <location>
        <begin position="171"/>
        <end position="190"/>
    </location>
</feature>
<dbReference type="EMBL" id="JACSQB010000052">
    <property type="protein sequence ID" value="MBD8046894.1"/>
    <property type="molecule type" value="Genomic_DNA"/>
</dbReference>
<evidence type="ECO:0000256" key="6">
    <source>
        <dbReference type="ARBA" id="ARBA00022692"/>
    </source>
</evidence>
<feature type="transmembrane region" description="Helical" evidence="10">
    <location>
        <begin position="48"/>
        <end position="74"/>
    </location>
</feature>
<feature type="transmembrane region" description="Helical" evidence="10">
    <location>
        <begin position="138"/>
        <end position="159"/>
    </location>
</feature>
<keyword evidence="4" id="KW-0813">Transport</keyword>
<evidence type="ECO:0000256" key="7">
    <source>
        <dbReference type="ARBA" id="ARBA00022989"/>
    </source>
</evidence>
<evidence type="ECO:0000256" key="3">
    <source>
        <dbReference type="ARBA" id="ARBA00022106"/>
    </source>
</evidence>
<dbReference type="Proteomes" id="UP000627166">
    <property type="component" value="Unassembled WGS sequence"/>
</dbReference>
<protein>
    <recommendedName>
        <fullName evidence="3">Multidrug export protein MepA</fullName>
    </recommendedName>
</protein>
<evidence type="ECO:0000256" key="2">
    <source>
        <dbReference type="ARBA" id="ARBA00008417"/>
    </source>
</evidence>
<evidence type="ECO:0000256" key="10">
    <source>
        <dbReference type="SAM" id="Phobius"/>
    </source>
</evidence>
<dbReference type="CDD" id="cd13143">
    <property type="entry name" value="MATE_MepA_like"/>
    <property type="match status" value="1"/>
</dbReference>
<keyword evidence="9" id="KW-0046">Antibiotic resistance</keyword>
<dbReference type="NCBIfam" id="TIGR00797">
    <property type="entry name" value="matE"/>
    <property type="match status" value="1"/>
</dbReference>
<comment type="caution">
    <text evidence="11">The sequence shown here is derived from an EMBL/GenBank/DDBJ whole genome shotgun (WGS) entry which is preliminary data.</text>
</comment>
<gene>
    <name evidence="11" type="ORF">H9637_07545</name>
</gene>
<feature type="transmembrane region" description="Helical" evidence="10">
    <location>
        <begin position="236"/>
        <end position="260"/>
    </location>
</feature>
<evidence type="ECO:0000256" key="8">
    <source>
        <dbReference type="ARBA" id="ARBA00023136"/>
    </source>
</evidence>
<proteinExistence type="inferred from homology"/>
<keyword evidence="8 10" id="KW-0472">Membrane</keyword>
<reference evidence="11 12" key="1">
    <citation type="submission" date="2020-08" db="EMBL/GenBank/DDBJ databases">
        <title>A Genomic Blueprint of the Chicken Gut Microbiome.</title>
        <authorList>
            <person name="Gilroy R."/>
            <person name="Ravi A."/>
            <person name="Getino M."/>
            <person name="Pursley I."/>
            <person name="Horton D.L."/>
            <person name="Alikhan N.-F."/>
            <person name="Baker D."/>
            <person name="Gharbi K."/>
            <person name="Hall N."/>
            <person name="Watson M."/>
            <person name="Adriaenssens E.M."/>
            <person name="Foster-Nyarko E."/>
            <person name="Jarju S."/>
            <person name="Secka A."/>
            <person name="Antonio M."/>
            <person name="Oren A."/>
            <person name="Chaudhuri R."/>
            <person name="La Ragione R.M."/>
            <person name="Hildebrand F."/>
            <person name="Pallen M.J."/>
        </authorList>
    </citation>
    <scope>NUCLEOTIDE SEQUENCE [LARGE SCALE GENOMIC DNA]</scope>
    <source>
        <strain evidence="11 12">N37</strain>
    </source>
</reference>
<dbReference type="InterPro" id="IPR045070">
    <property type="entry name" value="MATE_MepA-like"/>
</dbReference>
<dbReference type="PIRSF" id="PIRSF006603">
    <property type="entry name" value="DinF"/>
    <property type="match status" value="1"/>
</dbReference>
<feature type="transmembrane region" description="Helical" evidence="10">
    <location>
        <begin position="425"/>
        <end position="444"/>
    </location>
</feature>
<keyword evidence="5" id="KW-1003">Cell membrane</keyword>
<dbReference type="InterPro" id="IPR048279">
    <property type="entry name" value="MdtK-like"/>
</dbReference>
<keyword evidence="6 10" id="KW-0812">Transmembrane</keyword>
<dbReference type="InterPro" id="IPR051327">
    <property type="entry name" value="MATE_MepA_subfamily"/>
</dbReference>
<comment type="subcellular location">
    <subcellularLocation>
        <location evidence="1">Cell membrane</location>
        <topology evidence="1">Multi-pass membrane protein</topology>
    </subcellularLocation>
</comment>
<feature type="transmembrane region" description="Helical" evidence="10">
    <location>
        <begin position="316"/>
        <end position="336"/>
    </location>
</feature>